<dbReference type="InterPro" id="IPR057983">
    <property type="entry name" value="NAA35-like_N"/>
</dbReference>
<name>A0AAD4BQU6_BOLED</name>
<keyword evidence="7" id="KW-1185">Reference proteome</keyword>
<sequence length="681" mass="78129">MDFQFGQVFPGDNNFYDVTQMFADAAADMPSGGLVLAKDFTLQDAMAAFEIGEPRFDSGLALMDQTRPVFDPLEPLLPEEVCWMIDRSFACEMQWHTGYTLSQTIFSFLHVHALRETDPELIPADQIGEVDHTRPLELVTIVLRASVYGLLKSCDLSWRELNKGNVYDTEDWQSEKCDVPLAEAIPVTYIQAELERACTWLDGSFQASSTWKDALRDRLVLRKTLIELLLAQLTKEYNRFPSLVNTARQLVQKIRQTPPPEPGPDSPASRAFDPQFARVLVSFIPLHDIQLPDQDTVWNKLVVLLDSLDQLSTLAGVSDLSTWKVIMGHVQSWLSKPDRRLAYIRSACQSTLFEDGLVFNKYTQKHVVDCFFMENCEISYDSFIDMVGRRWKGPQVSPLAHLERSIIELELGYIKALWYNPARRRRYCMKSLFDWHALYALLLDIKNNFEPWPNPDPLPRVCTTVLVRRLSVIREVIYSGTQLSLYSAEERVFAYWYASQVLDMQLSCMDELIPGLQGSPAFDEYQFQSIFLTALQAISLVVFSVSLKNLGTSWQRMRLNCIRRYKWAFIDEYDDIEQLSIGHPNFLKFTAACSAIQQDRDYSPVGQIRLAGVLLEELVTSSEGWTGPWVEERKQSIQRLRDVCQGLEKLPASMSEASVWDMSVLTWDPDVHPWFPYIPSH</sequence>
<comment type="similarity">
    <text evidence="2">Belongs to the MAK10 family.</text>
</comment>
<reference evidence="6" key="2">
    <citation type="journal article" date="2020" name="Nat. Commun.">
        <title>Large-scale genome sequencing of mycorrhizal fungi provides insights into the early evolution of symbiotic traits.</title>
        <authorList>
            <person name="Miyauchi S."/>
            <person name="Kiss E."/>
            <person name="Kuo A."/>
            <person name="Drula E."/>
            <person name="Kohler A."/>
            <person name="Sanchez-Garcia M."/>
            <person name="Morin E."/>
            <person name="Andreopoulos B."/>
            <person name="Barry K.W."/>
            <person name="Bonito G."/>
            <person name="Buee M."/>
            <person name="Carver A."/>
            <person name="Chen C."/>
            <person name="Cichocki N."/>
            <person name="Clum A."/>
            <person name="Culley D."/>
            <person name="Crous P.W."/>
            <person name="Fauchery L."/>
            <person name="Girlanda M."/>
            <person name="Hayes R.D."/>
            <person name="Keri Z."/>
            <person name="LaButti K."/>
            <person name="Lipzen A."/>
            <person name="Lombard V."/>
            <person name="Magnuson J."/>
            <person name="Maillard F."/>
            <person name="Murat C."/>
            <person name="Nolan M."/>
            <person name="Ohm R.A."/>
            <person name="Pangilinan J."/>
            <person name="Pereira M.F."/>
            <person name="Perotto S."/>
            <person name="Peter M."/>
            <person name="Pfister S."/>
            <person name="Riley R."/>
            <person name="Sitrit Y."/>
            <person name="Stielow J.B."/>
            <person name="Szollosi G."/>
            <person name="Zifcakova L."/>
            <person name="Stursova M."/>
            <person name="Spatafora J.W."/>
            <person name="Tedersoo L."/>
            <person name="Vaario L.M."/>
            <person name="Yamada A."/>
            <person name="Yan M."/>
            <person name="Wang P."/>
            <person name="Xu J."/>
            <person name="Bruns T."/>
            <person name="Baldrian P."/>
            <person name="Vilgalys R."/>
            <person name="Dunand C."/>
            <person name="Henrissat B."/>
            <person name="Grigoriev I.V."/>
            <person name="Hibbett D."/>
            <person name="Nagy L.G."/>
            <person name="Martin F.M."/>
        </authorList>
    </citation>
    <scope>NUCLEOTIDE SEQUENCE</scope>
    <source>
        <strain evidence="6">BED1</strain>
    </source>
</reference>
<dbReference type="Pfam" id="PF04112">
    <property type="entry name" value="Mak10"/>
    <property type="match status" value="1"/>
</dbReference>
<dbReference type="PANTHER" id="PTHR21373">
    <property type="entry name" value="GLUCOSE REPRESSIBLE PROTEIN MAK10"/>
    <property type="match status" value="1"/>
</dbReference>
<dbReference type="InterPro" id="IPR007244">
    <property type="entry name" value="Naa35_N"/>
</dbReference>
<evidence type="ECO:0000256" key="1">
    <source>
        <dbReference type="ARBA" id="ARBA00004496"/>
    </source>
</evidence>
<feature type="domain" description="NAA35-like N-terminal" evidence="4">
    <location>
        <begin position="32"/>
        <end position="191"/>
    </location>
</feature>
<accession>A0AAD4BQU6</accession>
<evidence type="ECO:0000259" key="5">
    <source>
        <dbReference type="Pfam" id="PF25789"/>
    </source>
</evidence>
<dbReference type="AlphaFoldDB" id="A0AAD4BQU6"/>
<protein>
    <submittedName>
        <fullName evidence="6">Mak10 subunit, NatC N-terminal acetyltransferase-domain-containing protein</fullName>
    </submittedName>
</protein>
<evidence type="ECO:0000313" key="6">
    <source>
        <dbReference type="EMBL" id="KAF8437566.1"/>
    </source>
</evidence>
<keyword evidence="3" id="KW-0963">Cytoplasm</keyword>
<comment type="subcellular location">
    <subcellularLocation>
        <location evidence="1">Cytoplasm</location>
    </subcellularLocation>
</comment>
<dbReference type="Pfam" id="PF25789">
    <property type="entry name" value="TPR_NAA35"/>
    <property type="match status" value="1"/>
</dbReference>
<evidence type="ECO:0000256" key="2">
    <source>
        <dbReference type="ARBA" id="ARBA00006289"/>
    </source>
</evidence>
<dbReference type="InterPro" id="IPR057982">
    <property type="entry name" value="TPR_NAA35"/>
</dbReference>
<proteinExistence type="inferred from homology"/>
<dbReference type="EMBL" id="WHUW01000018">
    <property type="protein sequence ID" value="KAF8437566.1"/>
    <property type="molecule type" value="Genomic_DNA"/>
</dbReference>
<dbReference type="Proteomes" id="UP001194468">
    <property type="component" value="Unassembled WGS sequence"/>
</dbReference>
<organism evidence="6 7">
    <name type="scientific">Boletus edulis BED1</name>
    <dbReference type="NCBI Taxonomy" id="1328754"/>
    <lineage>
        <taxon>Eukaryota</taxon>
        <taxon>Fungi</taxon>
        <taxon>Dikarya</taxon>
        <taxon>Basidiomycota</taxon>
        <taxon>Agaricomycotina</taxon>
        <taxon>Agaricomycetes</taxon>
        <taxon>Agaricomycetidae</taxon>
        <taxon>Boletales</taxon>
        <taxon>Boletineae</taxon>
        <taxon>Boletaceae</taxon>
        <taxon>Boletoideae</taxon>
        <taxon>Boletus</taxon>
    </lineage>
</organism>
<comment type="caution">
    <text evidence="6">The sequence shown here is derived from an EMBL/GenBank/DDBJ whole genome shotgun (WGS) entry which is preliminary data.</text>
</comment>
<gene>
    <name evidence="6" type="ORF">L210DRAFT_861238</name>
</gene>
<dbReference type="GO" id="GO:0031417">
    <property type="term" value="C:NatC complex"/>
    <property type="evidence" value="ECO:0007669"/>
    <property type="project" value="InterPro"/>
</dbReference>
<dbReference type="PANTHER" id="PTHR21373:SF0">
    <property type="entry name" value="N-ALPHA-ACETYLTRANSFERASE 35, NATC AUXILIARY SUBUNIT"/>
    <property type="match status" value="1"/>
</dbReference>
<reference evidence="6" key="1">
    <citation type="submission" date="2019-10" db="EMBL/GenBank/DDBJ databases">
        <authorList>
            <consortium name="DOE Joint Genome Institute"/>
            <person name="Kuo A."/>
            <person name="Miyauchi S."/>
            <person name="Kiss E."/>
            <person name="Drula E."/>
            <person name="Kohler A."/>
            <person name="Sanchez-Garcia M."/>
            <person name="Andreopoulos B."/>
            <person name="Barry K.W."/>
            <person name="Bonito G."/>
            <person name="Buee M."/>
            <person name="Carver A."/>
            <person name="Chen C."/>
            <person name="Cichocki N."/>
            <person name="Clum A."/>
            <person name="Culley D."/>
            <person name="Crous P.W."/>
            <person name="Fauchery L."/>
            <person name="Girlanda M."/>
            <person name="Hayes R."/>
            <person name="Keri Z."/>
            <person name="LaButti K."/>
            <person name="Lipzen A."/>
            <person name="Lombard V."/>
            <person name="Magnuson J."/>
            <person name="Maillard F."/>
            <person name="Morin E."/>
            <person name="Murat C."/>
            <person name="Nolan M."/>
            <person name="Ohm R."/>
            <person name="Pangilinan J."/>
            <person name="Pereira M."/>
            <person name="Perotto S."/>
            <person name="Peter M."/>
            <person name="Riley R."/>
            <person name="Sitrit Y."/>
            <person name="Stielow B."/>
            <person name="Szollosi G."/>
            <person name="Zifcakova L."/>
            <person name="Stursova M."/>
            <person name="Spatafora J.W."/>
            <person name="Tedersoo L."/>
            <person name="Vaario L.-M."/>
            <person name="Yamada A."/>
            <person name="Yan M."/>
            <person name="Wang P."/>
            <person name="Xu J."/>
            <person name="Bruns T."/>
            <person name="Baldrian P."/>
            <person name="Vilgalys R."/>
            <person name="Henrissat B."/>
            <person name="Grigoriev I.V."/>
            <person name="Hibbett D."/>
            <person name="Nagy L.G."/>
            <person name="Martin F.M."/>
        </authorList>
    </citation>
    <scope>NUCLEOTIDE SEQUENCE</scope>
    <source>
        <strain evidence="6">BED1</strain>
    </source>
</reference>
<evidence type="ECO:0000313" key="7">
    <source>
        <dbReference type="Proteomes" id="UP001194468"/>
    </source>
</evidence>
<feature type="domain" description="NAA35-like TPR repeats" evidence="5">
    <location>
        <begin position="342"/>
        <end position="502"/>
    </location>
</feature>
<evidence type="ECO:0000256" key="3">
    <source>
        <dbReference type="ARBA" id="ARBA00022490"/>
    </source>
</evidence>
<evidence type="ECO:0000259" key="4">
    <source>
        <dbReference type="Pfam" id="PF04112"/>
    </source>
</evidence>